<evidence type="ECO:0000313" key="1">
    <source>
        <dbReference type="EMBL" id="SHJ73683.1"/>
    </source>
</evidence>
<sequence length="140" mass="15088">MSFLCKTTQINLTEIFLVYYIHTRDWHLNTKRGANTDSSSNYNLNSQPQFLQTYSFKIVVSICLPTERPTVVPTTKPANAPISAPAVEPITGPTAGTILPSALPNSAPDVSLRHPVVAPAIPPETVPICSALSSSVEVFP</sequence>
<accession>A0A8G2FCA4</accession>
<reference evidence="1 2" key="1">
    <citation type="submission" date="2016-11" db="EMBL/GenBank/DDBJ databases">
        <authorList>
            <person name="Varghese N."/>
            <person name="Submissions S."/>
        </authorList>
    </citation>
    <scope>NUCLEOTIDE SEQUENCE [LARGE SCALE GENOMIC DNA]</scope>
    <source>
        <strain evidence="1 2">DSM 17919</strain>
    </source>
</reference>
<gene>
    <name evidence="1" type="ORF">SAMN05660830_03114</name>
</gene>
<dbReference type="Proteomes" id="UP000184001">
    <property type="component" value="Unassembled WGS sequence"/>
</dbReference>
<organism evidence="1 2">
    <name type="scientific">Halodesulfovibrio aestuarii</name>
    <dbReference type="NCBI Taxonomy" id="126333"/>
    <lineage>
        <taxon>Bacteria</taxon>
        <taxon>Pseudomonadati</taxon>
        <taxon>Thermodesulfobacteriota</taxon>
        <taxon>Desulfovibrionia</taxon>
        <taxon>Desulfovibrionales</taxon>
        <taxon>Desulfovibrionaceae</taxon>
        <taxon>Halodesulfovibrio</taxon>
    </lineage>
</organism>
<dbReference type="AlphaFoldDB" id="A0A8G2FCA4"/>
<evidence type="ECO:0000313" key="2">
    <source>
        <dbReference type="Proteomes" id="UP000184001"/>
    </source>
</evidence>
<dbReference type="EMBL" id="FQZR01000012">
    <property type="protein sequence ID" value="SHJ73683.1"/>
    <property type="molecule type" value="Genomic_DNA"/>
</dbReference>
<protein>
    <submittedName>
        <fullName evidence="1">Uncharacterized protein</fullName>
    </submittedName>
</protein>
<proteinExistence type="predicted"/>
<comment type="caution">
    <text evidence="1">The sequence shown here is derived from an EMBL/GenBank/DDBJ whole genome shotgun (WGS) entry which is preliminary data.</text>
</comment>
<name>A0A8G2FCA4_9BACT</name>